<accession>A0A4C1TV00</accession>
<organism evidence="2 3">
    <name type="scientific">Eumeta variegata</name>
    <name type="common">Bagworm moth</name>
    <name type="synonym">Eumeta japonica</name>
    <dbReference type="NCBI Taxonomy" id="151549"/>
    <lineage>
        <taxon>Eukaryota</taxon>
        <taxon>Metazoa</taxon>
        <taxon>Ecdysozoa</taxon>
        <taxon>Arthropoda</taxon>
        <taxon>Hexapoda</taxon>
        <taxon>Insecta</taxon>
        <taxon>Pterygota</taxon>
        <taxon>Neoptera</taxon>
        <taxon>Endopterygota</taxon>
        <taxon>Lepidoptera</taxon>
        <taxon>Glossata</taxon>
        <taxon>Ditrysia</taxon>
        <taxon>Tineoidea</taxon>
        <taxon>Psychidae</taxon>
        <taxon>Oiketicinae</taxon>
        <taxon>Eumeta</taxon>
    </lineage>
</organism>
<keyword evidence="1" id="KW-0812">Transmembrane</keyword>
<dbReference type="EMBL" id="BGZK01000091">
    <property type="protein sequence ID" value="GBP17863.1"/>
    <property type="molecule type" value="Genomic_DNA"/>
</dbReference>
<protein>
    <submittedName>
        <fullName evidence="2">Uncharacterized protein</fullName>
    </submittedName>
</protein>
<evidence type="ECO:0000313" key="3">
    <source>
        <dbReference type="Proteomes" id="UP000299102"/>
    </source>
</evidence>
<reference evidence="2 3" key="1">
    <citation type="journal article" date="2019" name="Commun. Biol.">
        <title>The bagworm genome reveals a unique fibroin gene that provides high tensile strength.</title>
        <authorList>
            <person name="Kono N."/>
            <person name="Nakamura H."/>
            <person name="Ohtoshi R."/>
            <person name="Tomita M."/>
            <person name="Numata K."/>
            <person name="Arakawa K."/>
        </authorList>
    </citation>
    <scope>NUCLEOTIDE SEQUENCE [LARGE SCALE GENOMIC DNA]</scope>
</reference>
<keyword evidence="3" id="KW-1185">Reference proteome</keyword>
<dbReference type="Proteomes" id="UP000299102">
    <property type="component" value="Unassembled WGS sequence"/>
</dbReference>
<dbReference type="AlphaFoldDB" id="A0A4C1TV00"/>
<evidence type="ECO:0000313" key="2">
    <source>
        <dbReference type="EMBL" id="GBP17863.1"/>
    </source>
</evidence>
<proteinExistence type="predicted"/>
<feature type="transmembrane region" description="Helical" evidence="1">
    <location>
        <begin position="30"/>
        <end position="50"/>
    </location>
</feature>
<keyword evidence="1" id="KW-1133">Transmembrane helix</keyword>
<comment type="caution">
    <text evidence="2">The sequence shown here is derived from an EMBL/GenBank/DDBJ whole genome shotgun (WGS) entry which is preliminary data.</text>
</comment>
<keyword evidence="1" id="KW-0472">Membrane</keyword>
<name>A0A4C1TV00_EUMVA</name>
<evidence type="ECO:0000256" key="1">
    <source>
        <dbReference type="SAM" id="Phobius"/>
    </source>
</evidence>
<gene>
    <name evidence="2" type="ORF">EVAR_7856_1</name>
</gene>
<sequence>MREEPRTKGINIKILHLDYSEGITLPDPTFFSTVFLFCSIATLSVTNFTAAKFRALYCNSDAFNQMERREFSKVSTARTGVDPARGARRMCQLTTSLPSRCAGSIIEVQTSGFRTFNIII</sequence>